<evidence type="ECO:0000313" key="2">
    <source>
        <dbReference type="Proteomes" id="UP000827872"/>
    </source>
</evidence>
<evidence type="ECO:0000313" key="1">
    <source>
        <dbReference type="EMBL" id="KAH7998496.1"/>
    </source>
</evidence>
<sequence>MSALALALLLGCAPLWLGGSAWGVSEVPGEGAPAGKPPQPLPTVVVAVLARNAQHSLPYYLGALERLDYPKERISICICVSIISGELLGRALTFGKGDIPVNAEFVYKEARPQAINTSSDDVVAIWKTNVSFQAMAQGEKRTADFSLQNSQSGLTEMYRVNAASVRFLLLPDSACLKSQKLILADNFIKVLIDADLY</sequence>
<keyword evidence="2" id="KW-1185">Reference proteome</keyword>
<gene>
    <name evidence="1" type="ORF">K3G42_017408</name>
</gene>
<accession>A0ACB8F077</accession>
<name>A0ACB8F077_9SAUR</name>
<comment type="caution">
    <text evidence="1">The sequence shown here is derived from an EMBL/GenBank/DDBJ whole genome shotgun (WGS) entry which is preliminary data.</text>
</comment>
<organism evidence="1 2">
    <name type="scientific">Sphaerodactylus townsendi</name>
    <dbReference type="NCBI Taxonomy" id="933632"/>
    <lineage>
        <taxon>Eukaryota</taxon>
        <taxon>Metazoa</taxon>
        <taxon>Chordata</taxon>
        <taxon>Craniata</taxon>
        <taxon>Vertebrata</taxon>
        <taxon>Euteleostomi</taxon>
        <taxon>Lepidosauria</taxon>
        <taxon>Squamata</taxon>
        <taxon>Bifurcata</taxon>
        <taxon>Gekkota</taxon>
        <taxon>Sphaerodactylidae</taxon>
        <taxon>Sphaerodactylus</taxon>
    </lineage>
</organism>
<protein>
    <submittedName>
        <fullName evidence="1">Uncharacterized protein</fullName>
    </submittedName>
</protein>
<dbReference type="EMBL" id="CM037625">
    <property type="protein sequence ID" value="KAH7998496.1"/>
    <property type="molecule type" value="Genomic_DNA"/>
</dbReference>
<proteinExistence type="predicted"/>
<reference evidence="1" key="1">
    <citation type="submission" date="2021-08" db="EMBL/GenBank/DDBJ databases">
        <title>The first chromosome-level gecko genome reveals the dynamic sex chromosomes of Neotropical dwarf geckos (Sphaerodactylidae: Sphaerodactylus).</title>
        <authorList>
            <person name="Pinto B.J."/>
            <person name="Keating S.E."/>
            <person name="Gamble T."/>
        </authorList>
    </citation>
    <scope>NUCLEOTIDE SEQUENCE</scope>
    <source>
        <strain evidence="1">TG3544</strain>
    </source>
</reference>
<dbReference type="Proteomes" id="UP000827872">
    <property type="component" value="Linkage Group LG12"/>
</dbReference>